<keyword evidence="3" id="KW-1185">Reference proteome</keyword>
<keyword evidence="2" id="KW-0808">Transferase</keyword>
<organism evidence="2 3">
    <name type="scientific">Nonomuraea endophytica</name>
    <dbReference type="NCBI Taxonomy" id="714136"/>
    <lineage>
        <taxon>Bacteria</taxon>
        <taxon>Bacillati</taxon>
        <taxon>Actinomycetota</taxon>
        <taxon>Actinomycetes</taxon>
        <taxon>Streptosporangiales</taxon>
        <taxon>Streptosporangiaceae</taxon>
        <taxon>Nonomuraea</taxon>
    </lineage>
</organism>
<name>A0A7W8EJW7_9ACTN</name>
<evidence type="ECO:0000259" key="1">
    <source>
        <dbReference type="Pfam" id="PF13480"/>
    </source>
</evidence>
<dbReference type="Pfam" id="PF13480">
    <property type="entry name" value="Acetyltransf_6"/>
    <property type="match status" value="1"/>
</dbReference>
<protein>
    <submittedName>
        <fullName evidence="2">CelD/BcsL family acetyltransferase involved in cellulose biosynthesis</fullName>
    </submittedName>
</protein>
<dbReference type="SUPFAM" id="SSF55729">
    <property type="entry name" value="Acyl-CoA N-acyltransferases (Nat)"/>
    <property type="match status" value="1"/>
</dbReference>
<dbReference type="InterPro" id="IPR016181">
    <property type="entry name" value="Acyl_CoA_acyltransferase"/>
</dbReference>
<comment type="caution">
    <text evidence="2">The sequence shown here is derived from an EMBL/GenBank/DDBJ whole genome shotgun (WGS) entry which is preliminary data.</text>
</comment>
<reference evidence="2 3" key="1">
    <citation type="submission" date="2020-08" db="EMBL/GenBank/DDBJ databases">
        <title>Genomic Encyclopedia of Type Strains, Phase IV (KMG-IV): sequencing the most valuable type-strain genomes for metagenomic binning, comparative biology and taxonomic classification.</title>
        <authorList>
            <person name="Goeker M."/>
        </authorList>
    </citation>
    <scope>NUCLEOTIDE SEQUENCE [LARGE SCALE GENOMIC DNA]</scope>
    <source>
        <strain evidence="2 3">DSM 45385</strain>
    </source>
</reference>
<accession>A0A7W8EJW7</accession>
<dbReference type="Proteomes" id="UP000568380">
    <property type="component" value="Unassembled WGS sequence"/>
</dbReference>
<sequence>MTPSLLVGGQSSVVTDPSAFAAMKPEWDDLYERCATSTPFQSHAWLTSWWQWYGGRSRLRVLLLRDQDRLVAGLPLMRTRRWGCRVLSPLGLGLSDYTDVLLDEAHRDGLARTAGEALLALPGWDVMDFPEAQPGAALETLHACWPGRRWLMEGSSCLYMPALPLEDQLAALGTRTAGKLRRGLYKIDKLDLQVHAVTPEQVPAAMEDLLRLHALQWAGRPINKEHLSPRFQAHLTRSATELIATGRAALTEFRVGERLVAADFCLIGADFAGGYLYGADPWLRTQVDTFAMVLQHGLRQAHARRLEKLSLLRGAEPHKAKWGARAIGNRRMIFGRTHRAGLYAALVRARIHAARTLKERLHPLSAKAGS</sequence>
<evidence type="ECO:0000313" key="3">
    <source>
        <dbReference type="Proteomes" id="UP000568380"/>
    </source>
</evidence>
<dbReference type="EMBL" id="JACHIN010000012">
    <property type="protein sequence ID" value="MBB5082089.1"/>
    <property type="molecule type" value="Genomic_DNA"/>
</dbReference>
<proteinExistence type="predicted"/>
<feature type="domain" description="BioF2-like acetyltransferase" evidence="1">
    <location>
        <begin position="178"/>
        <end position="319"/>
    </location>
</feature>
<gene>
    <name evidence="2" type="ORF">HNR40_007584</name>
</gene>
<dbReference type="RefSeq" id="WP_184969989.1">
    <property type="nucleotide sequence ID" value="NZ_JACHIN010000012.1"/>
</dbReference>
<dbReference type="InterPro" id="IPR038740">
    <property type="entry name" value="BioF2-like_GNAT_dom"/>
</dbReference>
<dbReference type="GO" id="GO:0016740">
    <property type="term" value="F:transferase activity"/>
    <property type="evidence" value="ECO:0007669"/>
    <property type="project" value="UniProtKB-KW"/>
</dbReference>
<evidence type="ECO:0000313" key="2">
    <source>
        <dbReference type="EMBL" id="MBB5082089.1"/>
    </source>
</evidence>
<dbReference type="AlphaFoldDB" id="A0A7W8EJW7"/>